<sequence>MLSRPRGARRVTLLTVSCPALSADDAAAGGAQKEAGVEERAAHSGETQAAAKGTSTGADPELDKDCLMKYVKIKTRHITDGQGVVTGTLLVTPNCLMFDPNVSDPLVLEHGADKYCVMVPMDYIVSAALYTDIAHMKVKDRGNIPLPDLPAPEVYHAPPKGTPSPSATPAPAPTPTPAPAPAGEQSASDSAEGRTELTEAGPAAQEPPAAPEGEERAPLQEQESTEEPGQEADGGSLSKELTFPELSLRSGSQEEEEPAEPRDTAAFPKAFDCGLVTPETALGDGDGAQSRPAPPADREAAERGETGEPADRRSVQFTQRAESHPDELDETKKQKLLKRLSHPLTWMESLSGTQDREPTPSSAPPHIENIPKSMLSNVVSSVSSVSSALVSSPRYIVDLGSGLLSSLSPAEMEQTAGQGGVAPAAPAPAPAAAAAAAAESAGGGGRTGADEDGRREGNSTFYSERSSVDRKPKSQGSFGGYKNLVSMDEMPSLFTSFDKLIPKPSKAADDPPLYLCLIMGKRRGRKIRKTVRILSYGEEKLRSEFWFSIPREKCDQLYHFIQYWAPEIYGSLETTKPEERGFELVDSDSDIWECEEGDATASSDAAPGESGLMDLPKQLPKQSWEVIKAPYVKLYSMIKSQTSATSEEEFSECVRACLGPVSHCVQLHGPGIDACQLSPARTALMGEGEL</sequence>
<dbReference type="AlphaFoldDB" id="A0A6A4VWN3"/>
<proteinExistence type="predicted"/>
<feature type="compositionally biased region" description="Pro residues" evidence="1">
    <location>
        <begin position="160"/>
        <end position="180"/>
    </location>
</feature>
<dbReference type="EMBL" id="VIIS01001499">
    <property type="protein sequence ID" value="KAF0297309.1"/>
    <property type="molecule type" value="Genomic_DNA"/>
</dbReference>
<evidence type="ECO:0000256" key="1">
    <source>
        <dbReference type="SAM" id="MobiDB-lite"/>
    </source>
</evidence>
<feature type="compositionally biased region" description="Basic and acidic residues" evidence="1">
    <location>
        <begin position="321"/>
        <end position="333"/>
    </location>
</feature>
<evidence type="ECO:0000313" key="3">
    <source>
        <dbReference type="Proteomes" id="UP000440578"/>
    </source>
</evidence>
<feature type="region of interest" description="Disordered" evidence="1">
    <location>
        <begin position="432"/>
        <end position="475"/>
    </location>
</feature>
<dbReference type="OrthoDB" id="26679at2759"/>
<name>A0A6A4VWN3_AMPAM</name>
<feature type="region of interest" description="Disordered" evidence="1">
    <location>
        <begin position="149"/>
        <end position="369"/>
    </location>
</feature>
<feature type="compositionally biased region" description="Basic and acidic residues" evidence="1">
    <location>
        <begin position="448"/>
        <end position="457"/>
    </location>
</feature>
<protein>
    <submittedName>
        <fullName evidence="2">Nuclear receptor coactivator 7</fullName>
    </submittedName>
</protein>
<keyword evidence="3" id="KW-1185">Reference proteome</keyword>
<dbReference type="Proteomes" id="UP000440578">
    <property type="component" value="Unassembled WGS sequence"/>
</dbReference>
<organism evidence="2 3">
    <name type="scientific">Amphibalanus amphitrite</name>
    <name type="common">Striped barnacle</name>
    <name type="synonym">Balanus amphitrite</name>
    <dbReference type="NCBI Taxonomy" id="1232801"/>
    <lineage>
        <taxon>Eukaryota</taxon>
        <taxon>Metazoa</taxon>
        <taxon>Ecdysozoa</taxon>
        <taxon>Arthropoda</taxon>
        <taxon>Crustacea</taxon>
        <taxon>Multicrustacea</taxon>
        <taxon>Cirripedia</taxon>
        <taxon>Thoracica</taxon>
        <taxon>Thoracicalcarea</taxon>
        <taxon>Balanomorpha</taxon>
        <taxon>Balanoidea</taxon>
        <taxon>Balanidae</taxon>
        <taxon>Amphibalaninae</taxon>
        <taxon>Amphibalanus</taxon>
    </lineage>
</organism>
<gene>
    <name evidence="2" type="primary">NCOA7</name>
    <name evidence="2" type="ORF">FJT64_005198</name>
</gene>
<reference evidence="2 3" key="1">
    <citation type="submission" date="2019-07" db="EMBL/GenBank/DDBJ databases">
        <title>Draft genome assembly of a fouling barnacle, Amphibalanus amphitrite (Darwin, 1854): The first reference genome for Thecostraca.</title>
        <authorList>
            <person name="Kim W."/>
        </authorList>
    </citation>
    <scope>NUCLEOTIDE SEQUENCE [LARGE SCALE GENOMIC DNA]</scope>
    <source>
        <strain evidence="2">SNU_AA5</strain>
        <tissue evidence="2">Soma without cirri and trophi</tissue>
    </source>
</reference>
<keyword evidence="2" id="KW-0675">Receptor</keyword>
<evidence type="ECO:0000313" key="2">
    <source>
        <dbReference type="EMBL" id="KAF0297309.1"/>
    </source>
</evidence>
<accession>A0A6A4VWN3</accession>
<feature type="compositionally biased region" description="Basic and acidic residues" evidence="1">
    <location>
        <begin position="296"/>
        <end position="314"/>
    </location>
</feature>
<comment type="caution">
    <text evidence="2">The sequence shown here is derived from an EMBL/GenBank/DDBJ whole genome shotgun (WGS) entry which is preliminary data.</text>
</comment>